<dbReference type="GO" id="GO:0008171">
    <property type="term" value="F:O-methyltransferase activity"/>
    <property type="evidence" value="ECO:0007669"/>
    <property type="project" value="InterPro"/>
</dbReference>
<dbReference type="GO" id="GO:0032259">
    <property type="term" value="P:methylation"/>
    <property type="evidence" value="ECO:0007669"/>
    <property type="project" value="UniProtKB-KW"/>
</dbReference>
<dbReference type="SUPFAM" id="SSF53335">
    <property type="entry name" value="S-adenosyl-L-methionine-dependent methyltransferases"/>
    <property type="match status" value="1"/>
</dbReference>
<dbReference type="InterPro" id="IPR012967">
    <property type="entry name" value="COMT_dimerisation"/>
</dbReference>
<dbReference type="GO" id="GO:0044550">
    <property type="term" value="P:secondary metabolite biosynthetic process"/>
    <property type="evidence" value="ECO:0007669"/>
    <property type="project" value="UniProtKB-ARBA"/>
</dbReference>
<evidence type="ECO:0000256" key="3">
    <source>
        <dbReference type="ARBA" id="ARBA00022691"/>
    </source>
</evidence>
<dbReference type="InterPro" id="IPR029063">
    <property type="entry name" value="SAM-dependent_MTases_sf"/>
</dbReference>
<evidence type="ECO:0000256" key="4">
    <source>
        <dbReference type="PIRSR" id="PIRSR005739-1"/>
    </source>
</evidence>
<dbReference type="InterPro" id="IPR036388">
    <property type="entry name" value="WH-like_DNA-bd_sf"/>
</dbReference>
<dbReference type="Gene3D" id="1.10.10.10">
    <property type="entry name" value="Winged helix-like DNA-binding domain superfamily/Winged helix DNA-binding domain"/>
    <property type="match status" value="1"/>
</dbReference>
<keyword evidence="3" id="KW-0949">S-adenosyl-L-methionine</keyword>
<dbReference type="Pfam" id="PF08100">
    <property type="entry name" value="Dimerisation"/>
    <property type="match status" value="1"/>
</dbReference>
<feature type="active site" description="Proton acceptor" evidence="4">
    <location>
        <position position="302"/>
    </location>
</feature>
<accession>A0AAD6CWW5</accession>
<dbReference type="InterPro" id="IPR016461">
    <property type="entry name" value="COMT-like"/>
</dbReference>
<evidence type="ECO:0000313" key="7">
    <source>
        <dbReference type="EMBL" id="KAJ5540926.1"/>
    </source>
</evidence>
<dbReference type="SUPFAM" id="SSF46785">
    <property type="entry name" value="Winged helix' DNA-binding domain"/>
    <property type="match status" value="1"/>
</dbReference>
<dbReference type="PIRSF" id="PIRSF005739">
    <property type="entry name" value="O-mtase"/>
    <property type="match status" value="1"/>
</dbReference>
<dbReference type="InterPro" id="IPR001077">
    <property type="entry name" value="COMT_C"/>
</dbReference>
<protein>
    <submittedName>
        <fullName evidence="7">S-adenosyl-L-methionine-dependent methyltransferase</fullName>
    </submittedName>
</protein>
<dbReference type="GO" id="GO:0046983">
    <property type="term" value="F:protein dimerization activity"/>
    <property type="evidence" value="ECO:0007669"/>
    <property type="project" value="InterPro"/>
</dbReference>
<sequence>MTSASDAIAAVTAALAQLPPAESIPEEERFKLLGAMDKVRVAMEPPVLTVRNFCFAHYGIVGIRVAISMGIFDALAAGGGSPQTLSQLSEKTKGDEKLLVRILRLLGANNLLTETADGAYQPMPLAMGFASGSPLPEAIKHFYANMKASVNLNEFFESTGYKNPDDAYNTAFQFAYKTKEHHFEWLKSHPEDLHAFNVVMGLNRQIEGAQWFDFYPVEEKLHVESNDRVRLIDVGGGLGHDIARLRERFPTLPGRLIVEDLPDVVKDIKTPLGENVEAIGYDMFTEQPVKGAKSYYLRTVLHDWPDKQALKVLERIREAMADDSILLINENTLPEKDAPEFSIALDILMMEMYGSLERTEKEWIDLLEQAKFKVVKVWRSESQGVGSNALYEAVPV</sequence>
<comment type="caution">
    <text evidence="7">The sequence shown here is derived from an EMBL/GenBank/DDBJ whole genome shotgun (WGS) entry which is preliminary data.</text>
</comment>
<proteinExistence type="predicted"/>
<dbReference type="AlphaFoldDB" id="A0AAD6CWW5"/>
<name>A0AAD6CWW5_9EURO</name>
<gene>
    <name evidence="7" type="ORF">N7494_006002</name>
</gene>
<keyword evidence="2" id="KW-0808">Transferase</keyword>
<dbReference type="Pfam" id="PF00891">
    <property type="entry name" value="Methyltransf_2"/>
    <property type="match status" value="1"/>
</dbReference>
<dbReference type="PROSITE" id="PS51683">
    <property type="entry name" value="SAM_OMT_II"/>
    <property type="match status" value="1"/>
</dbReference>
<reference evidence="7 8" key="1">
    <citation type="journal article" date="2023" name="IMA Fungus">
        <title>Comparative genomic study of the Penicillium genus elucidates a diverse pangenome and 15 lateral gene transfer events.</title>
        <authorList>
            <person name="Petersen C."/>
            <person name="Sorensen T."/>
            <person name="Nielsen M.R."/>
            <person name="Sondergaard T.E."/>
            <person name="Sorensen J.L."/>
            <person name="Fitzpatrick D.A."/>
            <person name="Frisvad J.C."/>
            <person name="Nielsen K.L."/>
        </authorList>
    </citation>
    <scope>NUCLEOTIDE SEQUENCE [LARGE SCALE GENOMIC DNA]</scope>
    <source>
        <strain evidence="7 8">IBT 35679</strain>
    </source>
</reference>
<evidence type="ECO:0000259" key="6">
    <source>
        <dbReference type="Pfam" id="PF08100"/>
    </source>
</evidence>
<dbReference type="EMBL" id="JAQIZZ010000005">
    <property type="protein sequence ID" value="KAJ5540926.1"/>
    <property type="molecule type" value="Genomic_DNA"/>
</dbReference>
<feature type="domain" description="O-methyltransferase dimerisation" evidence="6">
    <location>
        <begin position="63"/>
        <end position="127"/>
    </location>
</feature>
<evidence type="ECO:0000256" key="2">
    <source>
        <dbReference type="ARBA" id="ARBA00022679"/>
    </source>
</evidence>
<dbReference type="PANTHER" id="PTHR43712">
    <property type="entry name" value="PUTATIVE (AFU_ORTHOLOGUE AFUA_4G14580)-RELATED"/>
    <property type="match status" value="1"/>
</dbReference>
<keyword evidence="8" id="KW-1185">Reference proteome</keyword>
<keyword evidence="1 7" id="KW-0489">Methyltransferase</keyword>
<feature type="domain" description="O-methyltransferase C-terminal" evidence="5">
    <location>
        <begin position="229"/>
        <end position="372"/>
    </location>
</feature>
<dbReference type="PANTHER" id="PTHR43712:SF11">
    <property type="entry name" value="O-METHYLTRANSFERASE (AFU_ORTHOLOGUE AFUA_2G17820)-RELATED"/>
    <property type="match status" value="1"/>
</dbReference>
<dbReference type="Proteomes" id="UP001220324">
    <property type="component" value="Unassembled WGS sequence"/>
</dbReference>
<dbReference type="InterPro" id="IPR036390">
    <property type="entry name" value="WH_DNA-bd_sf"/>
</dbReference>
<organism evidence="7 8">
    <name type="scientific">Penicillium frequentans</name>
    <dbReference type="NCBI Taxonomy" id="3151616"/>
    <lineage>
        <taxon>Eukaryota</taxon>
        <taxon>Fungi</taxon>
        <taxon>Dikarya</taxon>
        <taxon>Ascomycota</taxon>
        <taxon>Pezizomycotina</taxon>
        <taxon>Eurotiomycetes</taxon>
        <taxon>Eurotiomycetidae</taxon>
        <taxon>Eurotiales</taxon>
        <taxon>Aspergillaceae</taxon>
        <taxon>Penicillium</taxon>
    </lineage>
</organism>
<evidence type="ECO:0000313" key="8">
    <source>
        <dbReference type="Proteomes" id="UP001220324"/>
    </source>
</evidence>
<dbReference type="Gene3D" id="3.40.50.150">
    <property type="entry name" value="Vaccinia Virus protein VP39"/>
    <property type="match status" value="1"/>
</dbReference>
<evidence type="ECO:0000259" key="5">
    <source>
        <dbReference type="Pfam" id="PF00891"/>
    </source>
</evidence>
<evidence type="ECO:0000256" key="1">
    <source>
        <dbReference type="ARBA" id="ARBA00022603"/>
    </source>
</evidence>